<dbReference type="InterPro" id="IPR021324">
    <property type="entry name" value="DUF2929"/>
</dbReference>
<sequence>MKFIVTLFWALTIGQVVAFIGAKLLSVNDSVFYAAIASAGFAVFIYILSKVAILPEKKFK</sequence>
<evidence type="ECO:0000313" key="2">
    <source>
        <dbReference type="EMBL" id="MBB5887491.1"/>
    </source>
</evidence>
<protein>
    <recommendedName>
        <fullName evidence="4">DUF2929 family protein</fullName>
    </recommendedName>
</protein>
<keyword evidence="1" id="KW-0812">Transmembrane</keyword>
<evidence type="ECO:0008006" key="4">
    <source>
        <dbReference type="Google" id="ProtNLM"/>
    </source>
</evidence>
<accession>A0A841C7G1</accession>
<comment type="caution">
    <text evidence="2">The sequence shown here is derived from an EMBL/GenBank/DDBJ whole genome shotgun (WGS) entry which is preliminary data.</text>
</comment>
<gene>
    <name evidence="2" type="ORF">HNQ37_000362</name>
</gene>
<keyword evidence="1" id="KW-0472">Membrane</keyword>
<feature type="transmembrane region" description="Helical" evidence="1">
    <location>
        <begin position="34"/>
        <end position="54"/>
    </location>
</feature>
<dbReference type="AlphaFoldDB" id="A0A841C7G1"/>
<keyword evidence="3" id="KW-1185">Reference proteome</keyword>
<evidence type="ECO:0000313" key="3">
    <source>
        <dbReference type="Proteomes" id="UP000562464"/>
    </source>
</evidence>
<organism evidence="2 3">
    <name type="scientific">Lactovum miscens</name>
    <dbReference type="NCBI Taxonomy" id="190387"/>
    <lineage>
        <taxon>Bacteria</taxon>
        <taxon>Bacillati</taxon>
        <taxon>Bacillota</taxon>
        <taxon>Bacilli</taxon>
        <taxon>Lactobacillales</taxon>
        <taxon>Streptococcaceae</taxon>
        <taxon>Lactovum</taxon>
    </lineage>
</organism>
<dbReference type="EMBL" id="JACHHV010000004">
    <property type="protein sequence ID" value="MBB5887491.1"/>
    <property type="molecule type" value="Genomic_DNA"/>
</dbReference>
<name>A0A841C7G1_9LACT</name>
<reference evidence="2 3" key="1">
    <citation type="submission" date="2020-08" db="EMBL/GenBank/DDBJ databases">
        <title>Genomic Encyclopedia of Type Strains, Phase IV (KMG-IV): sequencing the most valuable type-strain genomes for metagenomic binning, comparative biology and taxonomic classification.</title>
        <authorList>
            <person name="Goeker M."/>
        </authorList>
    </citation>
    <scope>NUCLEOTIDE SEQUENCE [LARGE SCALE GENOMIC DNA]</scope>
    <source>
        <strain evidence="2 3">DSM 14925</strain>
    </source>
</reference>
<keyword evidence="1" id="KW-1133">Transmembrane helix</keyword>
<dbReference type="Pfam" id="PF11151">
    <property type="entry name" value="DUF2929"/>
    <property type="match status" value="1"/>
</dbReference>
<dbReference type="RefSeq" id="WP_183538731.1">
    <property type="nucleotide sequence ID" value="NZ_DASWOY010000021.1"/>
</dbReference>
<proteinExistence type="predicted"/>
<dbReference type="Proteomes" id="UP000562464">
    <property type="component" value="Unassembled WGS sequence"/>
</dbReference>
<evidence type="ECO:0000256" key="1">
    <source>
        <dbReference type="SAM" id="Phobius"/>
    </source>
</evidence>